<dbReference type="Proteomes" id="UP000694865">
    <property type="component" value="Unplaced"/>
</dbReference>
<reference evidence="4" key="1">
    <citation type="submission" date="2025-08" db="UniProtKB">
        <authorList>
            <consortium name="RefSeq"/>
        </authorList>
    </citation>
    <scope>IDENTIFICATION</scope>
    <source>
        <tissue evidence="4">Testes</tissue>
    </source>
</reference>
<evidence type="ECO:0000313" key="4">
    <source>
        <dbReference type="RefSeq" id="XP_006813811.1"/>
    </source>
</evidence>
<organism evidence="3 4">
    <name type="scientific">Saccoglossus kowalevskii</name>
    <name type="common">Acorn worm</name>
    <dbReference type="NCBI Taxonomy" id="10224"/>
    <lineage>
        <taxon>Eukaryota</taxon>
        <taxon>Metazoa</taxon>
        <taxon>Hemichordata</taxon>
        <taxon>Enteropneusta</taxon>
        <taxon>Harrimaniidae</taxon>
        <taxon>Saccoglossus</taxon>
    </lineage>
</organism>
<dbReference type="NCBIfam" id="TIGR01571">
    <property type="entry name" value="A_thal_Cys_rich"/>
    <property type="match status" value="1"/>
</dbReference>
<dbReference type="InterPro" id="IPR006461">
    <property type="entry name" value="PLAC_motif_containing"/>
</dbReference>
<dbReference type="Pfam" id="PF04749">
    <property type="entry name" value="PLAC8"/>
    <property type="match status" value="1"/>
</dbReference>
<keyword evidence="2" id="KW-0812">Transmembrane</keyword>
<comment type="similarity">
    <text evidence="1">Belongs to the cornifelin family.</text>
</comment>
<keyword evidence="2" id="KW-0472">Membrane</keyword>
<dbReference type="RefSeq" id="XP_006813811.1">
    <property type="nucleotide sequence ID" value="XM_006813748.1"/>
</dbReference>
<sequence length="109" mass="11951">MSGEWSNGLCNCFRDCGLCIVTYLLPFYTAGKNAEAVGEGCCLYALLYMIPLVQFFSGAKIRGMIRESRGIIGSRTNDMLLHLFCPFCALIQEAQELKCAPSGALIARN</sequence>
<feature type="transmembrane region" description="Helical" evidence="2">
    <location>
        <begin position="36"/>
        <end position="56"/>
    </location>
</feature>
<evidence type="ECO:0000256" key="1">
    <source>
        <dbReference type="ARBA" id="ARBA00009024"/>
    </source>
</evidence>
<evidence type="ECO:0000313" key="3">
    <source>
        <dbReference type="Proteomes" id="UP000694865"/>
    </source>
</evidence>
<dbReference type="PANTHER" id="PTHR15907">
    <property type="entry name" value="DUF614 FAMILY PROTEIN-RELATED"/>
    <property type="match status" value="1"/>
</dbReference>
<keyword evidence="3" id="KW-1185">Reference proteome</keyword>
<protein>
    <submittedName>
        <fullName evidence="4">Protein PLANT CADMIUM RESISTANCE 3-like</fullName>
    </submittedName>
</protein>
<accession>A0ABM0M1C0</accession>
<dbReference type="GeneID" id="102804618"/>
<name>A0ABM0M1C0_SACKO</name>
<proteinExistence type="inferred from homology"/>
<gene>
    <name evidence="4" type="primary">LOC102804618</name>
</gene>
<evidence type="ECO:0000256" key="2">
    <source>
        <dbReference type="SAM" id="Phobius"/>
    </source>
</evidence>
<keyword evidence="2" id="KW-1133">Transmembrane helix</keyword>